<evidence type="ECO:0000256" key="5">
    <source>
        <dbReference type="ARBA" id="ARBA00023284"/>
    </source>
</evidence>
<accession>A0A848G3T9</accession>
<dbReference type="InterPro" id="IPR036249">
    <property type="entry name" value="Thioredoxin-like_sf"/>
</dbReference>
<dbReference type="InterPro" id="IPR004799">
    <property type="entry name" value="Periplasmic_diS_OxRdtase_DsbE"/>
</dbReference>
<dbReference type="Gene3D" id="3.40.30.10">
    <property type="entry name" value="Glutaredoxin"/>
    <property type="match status" value="1"/>
</dbReference>
<comment type="caution">
    <text evidence="7">The sequence shown here is derived from an EMBL/GenBank/DDBJ whole genome shotgun (WGS) entry which is preliminary data.</text>
</comment>
<keyword evidence="5" id="KW-0676">Redox-active center</keyword>
<dbReference type="GO" id="GO:0030288">
    <property type="term" value="C:outer membrane-bounded periplasmic space"/>
    <property type="evidence" value="ECO:0007669"/>
    <property type="project" value="InterPro"/>
</dbReference>
<dbReference type="PROSITE" id="PS00194">
    <property type="entry name" value="THIOREDOXIN_1"/>
    <property type="match status" value="1"/>
</dbReference>
<dbReference type="InterPro" id="IPR013766">
    <property type="entry name" value="Thioredoxin_domain"/>
</dbReference>
<organism evidence="7 8">
    <name type="scientific">Zoogloea dura</name>
    <dbReference type="NCBI Taxonomy" id="2728840"/>
    <lineage>
        <taxon>Bacteria</taxon>
        <taxon>Pseudomonadati</taxon>
        <taxon>Pseudomonadota</taxon>
        <taxon>Betaproteobacteria</taxon>
        <taxon>Rhodocyclales</taxon>
        <taxon>Zoogloeaceae</taxon>
        <taxon>Zoogloea</taxon>
    </lineage>
</organism>
<keyword evidence="8" id="KW-1185">Reference proteome</keyword>
<sequence length="197" mass="21555">MLKRFLIPLGLFLVLVVFLAIGLNRDPHEVPSPLVGKPAPDFKLGVLATPDKSFTPADMRGQVWLLNVWASWCVSCRAEHPLLVAFAKQGGLPIVGLNYKEVRGDGGIDAKKLSADDELALTRQRAGAWLSQHGNPYTLSVLDMDGRVGIDYGVYGVPETYLIDKKGVIRFKQIGPITPEALEKKILPLARQLATES</sequence>
<comment type="similarity">
    <text evidence="2">Belongs to the thioredoxin family. DsbE subfamily.</text>
</comment>
<evidence type="ECO:0000259" key="6">
    <source>
        <dbReference type="PROSITE" id="PS51352"/>
    </source>
</evidence>
<evidence type="ECO:0000313" key="8">
    <source>
        <dbReference type="Proteomes" id="UP000580043"/>
    </source>
</evidence>
<dbReference type="PANTHER" id="PTHR42852:SF6">
    <property type="entry name" value="THIOL:DISULFIDE INTERCHANGE PROTEIN DSBE"/>
    <property type="match status" value="1"/>
</dbReference>
<dbReference type="InterPro" id="IPR013740">
    <property type="entry name" value="Redoxin"/>
</dbReference>
<protein>
    <submittedName>
        <fullName evidence="7">DsbE family thiol:disulfide interchange protein</fullName>
    </submittedName>
</protein>
<reference evidence="7 8" key="1">
    <citation type="submission" date="2020-04" db="EMBL/GenBank/DDBJ databases">
        <title>Zoogloea sp. G-4-1-14 isolated from soil.</title>
        <authorList>
            <person name="Dahal R.H."/>
        </authorList>
    </citation>
    <scope>NUCLEOTIDE SEQUENCE [LARGE SCALE GENOMIC DNA]</scope>
    <source>
        <strain evidence="7 8">G-4-1-14</strain>
    </source>
</reference>
<dbReference type="AlphaFoldDB" id="A0A848G3T9"/>
<proteinExistence type="inferred from homology"/>
<evidence type="ECO:0000313" key="7">
    <source>
        <dbReference type="EMBL" id="NML25810.1"/>
    </source>
</evidence>
<dbReference type="GO" id="GO:0017004">
    <property type="term" value="P:cytochrome complex assembly"/>
    <property type="evidence" value="ECO:0007669"/>
    <property type="project" value="UniProtKB-KW"/>
</dbReference>
<dbReference type="InterPro" id="IPR050553">
    <property type="entry name" value="Thioredoxin_ResA/DsbE_sf"/>
</dbReference>
<feature type="domain" description="Thioredoxin" evidence="6">
    <location>
        <begin position="33"/>
        <end position="191"/>
    </location>
</feature>
<keyword evidence="4" id="KW-1015">Disulfide bond</keyword>
<dbReference type="PANTHER" id="PTHR42852">
    <property type="entry name" value="THIOL:DISULFIDE INTERCHANGE PROTEIN DSBE"/>
    <property type="match status" value="1"/>
</dbReference>
<dbReference type="CDD" id="cd03010">
    <property type="entry name" value="TlpA_like_DsbE"/>
    <property type="match status" value="1"/>
</dbReference>
<dbReference type="Pfam" id="PF08534">
    <property type="entry name" value="Redoxin"/>
    <property type="match status" value="1"/>
</dbReference>
<keyword evidence="3" id="KW-0201">Cytochrome c-type biogenesis</keyword>
<dbReference type="SUPFAM" id="SSF52833">
    <property type="entry name" value="Thioredoxin-like"/>
    <property type="match status" value="1"/>
</dbReference>
<dbReference type="Proteomes" id="UP000580043">
    <property type="component" value="Unassembled WGS sequence"/>
</dbReference>
<dbReference type="InterPro" id="IPR017937">
    <property type="entry name" value="Thioredoxin_CS"/>
</dbReference>
<evidence type="ECO:0000256" key="2">
    <source>
        <dbReference type="ARBA" id="ARBA00007758"/>
    </source>
</evidence>
<dbReference type="PROSITE" id="PS51352">
    <property type="entry name" value="THIOREDOXIN_2"/>
    <property type="match status" value="1"/>
</dbReference>
<name>A0A848G3T9_9RHOO</name>
<comment type="subcellular location">
    <subcellularLocation>
        <location evidence="1">Cell envelope</location>
    </subcellularLocation>
</comment>
<gene>
    <name evidence="7" type="ORF">HHL15_08665</name>
</gene>
<dbReference type="EMBL" id="JABBGA010000005">
    <property type="protein sequence ID" value="NML25810.1"/>
    <property type="molecule type" value="Genomic_DNA"/>
</dbReference>
<evidence type="ECO:0000256" key="3">
    <source>
        <dbReference type="ARBA" id="ARBA00022748"/>
    </source>
</evidence>
<evidence type="ECO:0000256" key="4">
    <source>
        <dbReference type="ARBA" id="ARBA00023157"/>
    </source>
</evidence>
<dbReference type="GO" id="GO:0015036">
    <property type="term" value="F:disulfide oxidoreductase activity"/>
    <property type="evidence" value="ECO:0007669"/>
    <property type="project" value="InterPro"/>
</dbReference>
<evidence type="ECO:0000256" key="1">
    <source>
        <dbReference type="ARBA" id="ARBA00004196"/>
    </source>
</evidence>